<comment type="caution">
    <text evidence="1">The sequence shown here is derived from an EMBL/GenBank/DDBJ whole genome shotgun (WGS) entry which is preliminary data.</text>
</comment>
<organism evidence="1 4">
    <name type="scientific">Methylopila capsulata</name>
    <dbReference type="NCBI Taxonomy" id="61654"/>
    <lineage>
        <taxon>Bacteria</taxon>
        <taxon>Pseudomonadati</taxon>
        <taxon>Pseudomonadota</taxon>
        <taxon>Alphaproteobacteria</taxon>
        <taxon>Hyphomicrobiales</taxon>
        <taxon>Methylopilaceae</taxon>
        <taxon>Methylopila</taxon>
    </lineage>
</organism>
<reference evidence="1" key="3">
    <citation type="submission" date="2023-01" db="EMBL/GenBank/DDBJ databases">
        <authorList>
            <person name="Sun Q."/>
            <person name="Evtushenko L."/>
        </authorList>
    </citation>
    <scope>NUCLEOTIDE SEQUENCE</scope>
    <source>
        <strain evidence="1">VKM B-1606</strain>
    </source>
</reference>
<dbReference type="Proteomes" id="UP000758856">
    <property type="component" value="Unassembled WGS sequence"/>
</dbReference>
<proteinExistence type="predicted"/>
<evidence type="ECO:0000313" key="4">
    <source>
        <dbReference type="Proteomes" id="UP001143400"/>
    </source>
</evidence>
<protein>
    <submittedName>
        <fullName evidence="2">SLT domain-containing protein</fullName>
    </submittedName>
</protein>
<reference evidence="1" key="1">
    <citation type="journal article" date="2014" name="Int. J. Syst. Evol. Microbiol.">
        <title>Complete genome sequence of Corynebacterium casei LMG S-19264T (=DSM 44701T), isolated from a smear-ripened cheese.</title>
        <authorList>
            <consortium name="US DOE Joint Genome Institute (JGI-PGF)"/>
            <person name="Walter F."/>
            <person name="Albersmeier A."/>
            <person name="Kalinowski J."/>
            <person name="Ruckert C."/>
        </authorList>
    </citation>
    <scope>NUCLEOTIDE SEQUENCE</scope>
    <source>
        <strain evidence="1">VKM B-1606</strain>
    </source>
</reference>
<sequence length="72" mass="7718">MTDPNASEIDEARRSVVSLLRQEFNNHTLGQLDPYEFGNAVAPLVNALAALTLMEKDLSDGAGLGEASRSDD</sequence>
<dbReference type="AlphaFoldDB" id="A0A9W6IVN3"/>
<dbReference type="RefSeq" id="WP_204951791.1">
    <property type="nucleotide sequence ID" value="NZ_BSFF01000010.1"/>
</dbReference>
<evidence type="ECO:0000313" key="3">
    <source>
        <dbReference type="Proteomes" id="UP000758856"/>
    </source>
</evidence>
<keyword evidence="3" id="KW-1185">Reference proteome</keyword>
<gene>
    <name evidence="1" type="ORF">GCM10008170_34560</name>
    <name evidence="2" type="ORF">JOD31_003600</name>
</gene>
<accession>A0A9W6IVN3</accession>
<dbReference type="EMBL" id="BSFF01000010">
    <property type="protein sequence ID" value="GLK57436.1"/>
    <property type="molecule type" value="Genomic_DNA"/>
</dbReference>
<evidence type="ECO:0000313" key="2">
    <source>
        <dbReference type="EMBL" id="MBM7853349.1"/>
    </source>
</evidence>
<reference evidence="2 3" key="2">
    <citation type="submission" date="2021-01" db="EMBL/GenBank/DDBJ databases">
        <title>Genomic Encyclopedia of Type Strains, Phase IV (KMG-IV): sequencing the most valuable type-strain genomes for metagenomic binning, comparative biology and taxonomic classification.</title>
        <authorList>
            <person name="Goeker M."/>
        </authorList>
    </citation>
    <scope>NUCLEOTIDE SEQUENCE [LARGE SCALE GENOMIC DNA]</scope>
    <source>
        <strain evidence="2 3">DSM 6130</strain>
    </source>
</reference>
<evidence type="ECO:0000313" key="1">
    <source>
        <dbReference type="EMBL" id="GLK57436.1"/>
    </source>
</evidence>
<dbReference type="Proteomes" id="UP001143400">
    <property type="component" value="Unassembled WGS sequence"/>
</dbReference>
<name>A0A9W6IVN3_9HYPH</name>
<dbReference type="EMBL" id="JAFBCY010000004">
    <property type="protein sequence ID" value="MBM7853349.1"/>
    <property type="molecule type" value="Genomic_DNA"/>
</dbReference>